<comment type="caution">
    <text evidence="1">The sequence shown here is derived from an EMBL/GenBank/DDBJ whole genome shotgun (WGS) entry which is preliminary data.</text>
</comment>
<dbReference type="Proteomes" id="UP000188605">
    <property type="component" value="Unassembled WGS sequence"/>
</dbReference>
<evidence type="ECO:0000313" key="1">
    <source>
        <dbReference type="EMBL" id="ONI38298.1"/>
    </source>
</evidence>
<keyword evidence="2" id="KW-1185">Reference proteome</keyword>
<evidence type="ECO:0000313" key="2">
    <source>
        <dbReference type="Proteomes" id="UP000188605"/>
    </source>
</evidence>
<name>A0ACC8X8K7_9FIRM</name>
<protein>
    <submittedName>
        <fullName evidence="1">Sugar ABC transporter permease</fullName>
    </submittedName>
</protein>
<accession>A0ACC8X8K7</accession>
<dbReference type="EMBL" id="LJDB01000090">
    <property type="protein sequence ID" value="ONI38298.1"/>
    <property type="molecule type" value="Genomic_DNA"/>
</dbReference>
<sequence length="304" mass="34686">MKTAINKDPKKVKKYRKLSDNDNTWYIFLIPVLLGLIFFTIYPIIESFRLSFFKSNGITEEFVGLKNYNYIFSNELFWKATWNTFYITFFQLIISLPIAYVIACLINEIKIGKNILKSLFFIPYVTPVVASATVFLFVLHPDGILNNFLVLLGFDPVNWLLNPISAQWGTIIFSSWQAMGFYIIIFLANLQTISEEYAKAGQVDGANKFQIWWHITTPLMKNTFIFLIVMGWISGLQRFSDVYVIGGPQGSPARALHTIVGFIYERGFGSFEFGVASAAAYVLFTMIAIFTAVNMFLGKTKKES</sequence>
<reference evidence="1" key="1">
    <citation type="submission" date="2016-08" db="EMBL/GenBank/DDBJ databases">
        <authorList>
            <person name="Ngugi D.K."/>
            <person name="Miyake S."/>
            <person name="Stingl U."/>
        </authorList>
    </citation>
    <scope>NUCLEOTIDE SEQUENCE</scope>
    <source>
        <strain evidence="1">SCG-B11WGA-EpuloA1</strain>
    </source>
</reference>
<organism evidence="1 2">
    <name type="scientific">Candidatus Epulonipiscium fishelsonii</name>
    <dbReference type="NCBI Taxonomy" id="77094"/>
    <lineage>
        <taxon>Bacteria</taxon>
        <taxon>Bacillati</taxon>
        <taxon>Bacillota</taxon>
        <taxon>Clostridia</taxon>
        <taxon>Lachnospirales</taxon>
        <taxon>Lachnospiraceae</taxon>
        <taxon>Candidatus Epulonipiscium</taxon>
    </lineage>
</organism>
<proteinExistence type="predicted"/>
<gene>
    <name evidence="1" type="ORF">AN396_11025</name>
</gene>